<keyword evidence="5" id="KW-0201">Cytochrome c-type biogenesis</keyword>
<proteinExistence type="inferred from homology"/>
<dbReference type="PANTHER" id="PTHR47870">
    <property type="entry name" value="CYTOCHROME C-TYPE BIOGENESIS PROTEIN CCMH"/>
    <property type="match status" value="1"/>
</dbReference>
<dbReference type="EMBL" id="BJNV01000035">
    <property type="protein sequence ID" value="GEC96098.1"/>
    <property type="molecule type" value="Genomic_DNA"/>
</dbReference>
<dbReference type="GO" id="GO:0046872">
    <property type="term" value="F:metal ion binding"/>
    <property type="evidence" value="ECO:0007669"/>
    <property type="project" value="UniProtKB-KW"/>
</dbReference>
<evidence type="ECO:0000259" key="8">
    <source>
        <dbReference type="Pfam" id="PF03918"/>
    </source>
</evidence>
<keyword evidence="7" id="KW-0812">Transmembrane</keyword>
<dbReference type="PANTHER" id="PTHR47870:SF1">
    <property type="entry name" value="CYTOCHROME C-TYPE BIOGENESIS PROTEIN CCMH"/>
    <property type="match status" value="1"/>
</dbReference>
<dbReference type="GO" id="GO:0005886">
    <property type="term" value="C:plasma membrane"/>
    <property type="evidence" value="ECO:0007669"/>
    <property type="project" value="TreeGrafter"/>
</dbReference>
<evidence type="ECO:0000256" key="7">
    <source>
        <dbReference type="RuleBase" id="RU364112"/>
    </source>
</evidence>
<evidence type="ECO:0000256" key="4">
    <source>
        <dbReference type="ARBA" id="ARBA00022729"/>
    </source>
</evidence>
<dbReference type="CDD" id="cd16378">
    <property type="entry name" value="CcmH_N"/>
    <property type="match status" value="1"/>
</dbReference>
<dbReference type="InterPro" id="IPR038297">
    <property type="entry name" value="CcmH/CycL/NrfF/Ccl2_sf"/>
</dbReference>
<evidence type="ECO:0000256" key="5">
    <source>
        <dbReference type="ARBA" id="ARBA00022748"/>
    </source>
</evidence>
<evidence type="ECO:0000256" key="1">
    <source>
        <dbReference type="ARBA" id="ARBA00010342"/>
    </source>
</evidence>
<dbReference type="InterPro" id="IPR051263">
    <property type="entry name" value="C-type_cytochrome_biogenesis"/>
</dbReference>
<keyword evidence="3 7" id="KW-0479">Metal-binding</keyword>
<evidence type="ECO:0000256" key="6">
    <source>
        <dbReference type="ARBA" id="ARBA00023004"/>
    </source>
</evidence>
<evidence type="ECO:0000256" key="3">
    <source>
        <dbReference type="ARBA" id="ARBA00022723"/>
    </source>
</evidence>
<feature type="transmembrane region" description="Helical" evidence="7">
    <location>
        <begin position="106"/>
        <end position="127"/>
    </location>
</feature>
<dbReference type="Proteomes" id="UP000318422">
    <property type="component" value="Unassembled WGS sequence"/>
</dbReference>
<evidence type="ECO:0000313" key="9">
    <source>
        <dbReference type="EMBL" id="GEC96098.1"/>
    </source>
</evidence>
<keyword evidence="6 7" id="KW-0408">Iron</keyword>
<protein>
    <recommendedName>
        <fullName evidence="7">Cytochrome c-type biogenesis protein</fullName>
    </recommendedName>
</protein>
<keyword evidence="2 7" id="KW-0349">Heme</keyword>
<organism evidence="9 10">
    <name type="scientific">Zoogloea ramigera</name>
    <dbReference type="NCBI Taxonomy" id="350"/>
    <lineage>
        <taxon>Bacteria</taxon>
        <taxon>Pseudomonadati</taxon>
        <taxon>Pseudomonadota</taxon>
        <taxon>Betaproteobacteria</taxon>
        <taxon>Rhodocyclales</taxon>
        <taxon>Zoogloeaceae</taxon>
        <taxon>Zoogloea</taxon>
    </lineage>
</organism>
<dbReference type="InterPro" id="IPR005616">
    <property type="entry name" value="CcmH/CycL/Ccl2/NrfF_N"/>
</dbReference>
<comment type="similarity">
    <text evidence="1 7">Belongs to the CcmH/CycL/Ccl2/NrfF family.</text>
</comment>
<feature type="domain" description="CcmH/CycL/Ccl2/NrfF N-terminal" evidence="8">
    <location>
        <begin position="13"/>
        <end position="151"/>
    </location>
</feature>
<dbReference type="Pfam" id="PF03918">
    <property type="entry name" value="CcmH"/>
    <property type="match status" value="1"/>
</dbReference>
<comment type="caution">
    <text evidence="9">The sequence shown here is derived from an EMBL/GenBank/DDBJ whole genome shotgun (WGS) entry which is preliminary data.</text>
</comment>
<keyword evidence="7" id="KW-1133">Transmembrane helix</keyword>
<dbReference type="AlphaFoldDB" id="A0A4Y4CT75"/>
<comment type="function">
    <text evidence="7">Possible subunit of a heme lyase.</text>
</comment>
<feature type="signal peptide" evidence="7">
    <location>
        <begin position="1"/>
        <end position="22"/>
    </location>
</feature>
<gene>
    <name evidence="9" type="ORF">ZRA01_21710</name>
</gene>
<keyword evidence="10" id="KW-1185">Reference proteome</keyword>
<feature type="chain" id="PRO_5021510110" description="Cytochrome c-type biogenesis protein" evidence="7">
    <location>
        <begin position="23"/>
        <end position="164"/>
    </location>
</feature>
<dbReference type="OrthoDB" id="9804975at2"/>
<name>A0A4Y4CT75_ZOORA</name>
<dbReference type="GO" id="GO:0017004">
    <property type="term" value="P:cytochrome complex assembly"/>
    <property type="evidence" value="ECO:0007669"/>
    <property type="project" value="UniProtKB-KW"/>
</dbReference>
<evidence type="ECO:0000256" key="2">
    <source>
        <dbReference type="ARBA" id="ARBA00022617"/>
    </source>
</evidence>
<keyword evidence="4 7" id="KW-0732">Signal</keyword>
<accession>A0A4Y4CT75</accession>
<reference evidence="9 10" key="1">
    <citation type="submission" date="2019-06" db="EMBL/GenBank/DDBJ databases">
        <title>Whole genome shotgun sequence of Zoogloea ramigera NBRC 15342.</title>
        <authorList>
            <person name="Hosoyama A."/>
            <person name="Uohara A."/>
            <person name="Ohji S."/>
            <person name="Ichikawa N."/>
        </authorList>
    </citation>
    <scope>NUCLEOTIDE SEQUENCE [LARGE SCALE GENOMIC DNA]</scope>
    <source>
        <strain evidence="9 10">NBRC 15342</strain>
    </source>
</reference>
<evidence type="ECO:0000313" key="10">
    <source>
        <dbReference type="Proteomes" id="UP000318422"/>
    </source>
</evidence>
<dbReference type="RefSeq" id="WP_141352082.1">
    <property type="nucleotide sequence ID" value="NZ_BJNV01000035.1"/>
</dbReference>
<dbReference type="FunFam" id="1.10.8.640:FF:000001">
    <property type="entry name" value="Cytochrome c-type biogenesis protein"/>
    <property type="match status" value="1"/>
</dbReference>
<dbReference type="Gene3D" id="1.10.8.640">
    <property type="entry name" value="Cytochrome C biogenesis protein"/>
    <property type="match status" value="1"/>
</dbReference>
<keyword evidence="7" id="KW-0472">Membrane</keyword>
<sequence>MKRALACLLTAAVLGTAGASLAADATPMAEDPAVEARLVVISEELRCLVCQNESLAASRAELAEDLRREVRKLIRDGKSDPEIKDYLVARYGDFVLYRPPVKPTTWLLWFGPFVLLVGALVGLIAYLRRRSAGLAPTALTAADKAAAKALLADPGTDNPPKHNA</sequence>